<organism evidence="6 7">
    <name type="scientific">Microbacterium aurantiacum</name>
    <dbReference type="NCBI Taxonomy" id="162393"/>
    <lineage>
        <taxon>Bacteria</taxon>
        <taxon>Bacillati</taxon>
        <taxon>Actinomycetota</taxon>
        <taxon>Actinomycetes</taxon>
        <taxon>Micrococcales</taxon>
        <taxon>Microbacteriaceae</taxon>
        <taxon>Microbacterium</taxon>
    </lineage>
</organism>
<dbReference type="CDD" id="cd07138">
    <property type="entry name" value="ALDH_CddD_SSP0762"/>
    <property type="match status" value="1"/>
</dbReference>
<dbReference type="PANTHER" id="PTHR42804:SF1">
    <property type="entry name" value="ALDEHYDE DEHYDROGENASE-RELATED"/>
    <property type="match status" value="1"/>
</dbReference>
<evidence type="ECO:0000313" key="7">
    <source>
        <dbReference type="Proteomes" id="UP001183582"/>
    </source>
</evidence>
<reference evidence="6 7" key="1">
    <citation type="submission" date="2021-06" db="EMBL/GenBank/DDBJ databases">
        <title>Genome-based taxonomic framework of Microbacterium strains isolated from marine environment, the description of four new species and reclassification of four preexisting species.</title>
        <authorList>
            <person name="Lee S.D."/>
            <person name="Kim S.-M."/>
            <person name="Byeon Y.-S."/>
            <person name="Yang H.L."/>
            <person name="Kim I.S."/>
        </authorList>
    </citation>
    <scope>NUCLEOTIDE SEQUENCE [LARGE SCALE GENOMIC DNA]</scope>
    <source>
        <strain evidence="6 7">KACC 20514</strain>
    </source>
</reference>
<dbReference type="Proteomes" id="UP001183582">
    <property type="component" value="Unassembled WGS sequence"/>
</dbReference>
<dbReference type="InterPro" id="IPR016163">
    <property type="entry name" value="Ald_DH_C"/>
</dbReference>
<proteinExistence type="inferred from homology"/>
<protein>
    <submittedName>
        <fullName evidence="6">Aldehyde dehydrogenase family protein</fullName>
    </submittedName>
</protein>
<name>A0AAJ2HBD0_9MICO</name>
<evidence type="ECO:0000256" key="4">
    <source>
        <dbReference type="RuleBase" id="RU003345"/>
    </source>
</evidence>
<dbReference type="SUPFAM" id="SSF53720">
    <property type="entry name" value="ALDH-like"/>
    <property type="match status" value="1"/>
</dbReference>
<dbReference type="AlphaFoldDB" id="A0AAJ2HBD0"/>
<dbReference type="InterPro" id="IPR016162">
    <property type="entry name" value="Ald_DH_N"/>
</dbReference>
<dbReference type="InterPro" id="IPR016161">
    <property type="entry name" value="Ald_DH/histidinol_DH"/>
</dbReference>
<keyword evidence="2 4" id="KW-0560">Oxidoreductase</keyword>
<comment type="caution">
    <text evidence="6">The sequence shown here is derived from an EMBL/GenBank/DDBJ whole genome shotgun (WGS) entry which is preliminary data.</text>
</comment>
<gene>
    <name evidence="6" type="ORF">KZC50_01780</name>
</gene>
<comment type="similarity">
    <text evidence="1 4">Belongs to the aldehyde dehydrogenase family.</text>
</comment>
<dbReference type="InterPro" id="IPR015590">
    <property type="entry name" value="Aldehyde_DH_dom"/>
</dbReference>
<evidence type="ECO:0000256" key="1">
    <source>
        <dbReference type="ARBA" id="ARBA00009986"/>
    </source>
</evidence>
<dbReference type="InterPro" id="IPR029510">
    <property type="entry name" value="Ald_DH_CS_GLU"/>
</dbReference>
<evidence type="ECO:0000256" key="3">
    <source>
        <dbReference type="PROSITE-ProRule" id="PRU10007"/>
    </source>
</evidence>
<evidence type="ECO:0000256" key="2">
    <source>
        <dbReference type="ARBA" id="ARBA00023002"/>
    </source>
</evidence>
<dbReference type="GeneID" id="301456917"/>
<feature type="domain" description="Aldehyde dehydrogenase" evidence="5">
    <location>
        <begin position="19"/>
        <end position="479"/>
    </location>
</feature>
<dbReference type="EMBL" id="JAHWXH010000001">
    <property type="protein sequence ID" value="MDS0244337.1"/>
    <property type="molecule type" value="Genomic_DNA"/>
</dbReference>
<dbReference type="FunFam" id="3.40.605.10:FF:000007">
    <property type="entry name" value="NAD/NADP-dependent betaine aldehyde dehydrogenase"/>
    <property type="match status" value="1"/>
</dbReference>
<feature type="active site" evidence="3">
    <location>
        <position position="251"/>
    </location>
</feature>
<dbReference type="Gene3D" id="3.40.309.10">
    <property type="entry name" value="Aldehyde Dehydrogenase, Chain A, domain 2"/>
    <property type="match status" value="1"/>
</dbReference>
<dbReference type="GO" id="GO:0016620">
    <property type="term" value="F:oxidoreductase activity, acting on the aldehyde or oxo group of donors, NAD or NADP as acceptor"/>
    <property type="evidence" value="ECO:0007669"/>
    <property type="project" value="InterPro"/>
</dbReference>
<sequence length="483" mass="51392">MNAADNRLDITHNYIGGVWIAPSTATTADVFDSNTGEVMGSAPLSDGRDVERAVAAAENALEGWRNVSGRDRAQYLRAIARELEARHDQMASLIAREVGANAAISAGSQTLTPVMSFDIAADIAETYAFTESLGDNLIVREPIGVVGAITAWNFPLHLVTVKAAFAIAAGNTVVVKPSEVAPLTAAVFAEVLHTAGLPAGVINVVFGNGPDVGEPLVAHPTVRMISFTGSTRAGRRIGELAAQKVAKVALELGGKSPLVILPDAPFEEAVRFGVEDLLLNNGQRCDGYTRMIVPRDRLGEVEKLAADMMSTRRVGPSSSEQNEIGPLASQAQKDRVRSYIETGIHEGAKLVVGGPEDPELTEENRGGYFVRPTVFSEVTPEMTIAREEIFGPVLSIQAYDDVEDAVRLANDTEYGLAAAVYSGDRDWALAVASRIEAGMISVNGGGMDIRAPFGGYKQSGLGREFGHFGFEEFLEVKAVRLPA</sequence>
<dbReference type="Pfam" id="PF00171">
    <property type="entry name" value="Aldedh"/>
    <property type="match status" value="1"/>
</dbReference>
<evidence type="ECO:0000313" key="6">
    <source>
        <dbReference type="EMBL" id="MDS0244337.1"/>
    </source>
</evidence>
<dbReference type="PANTHER" id="PTHR42804">
    <property type="entry name" value="ALDEHYDE DEHYDROGENASE"/>
    <property type="match status" value="1"/>
</dbReference>
<dbReference type="RefSeq" id="WP_310890420.1">
    <property type="nucleotide sequence ID" value="NZ_BAAAGR010000001.1"/>
</dbReference>
<evidence type="ECO:0000259" key="5">
    <source>
        <dbReference type="Pfam" id="PF00171"/>
    </source>
</evidence>
<accession>A0AAJ2HBD0</accession>
<dbReference type="PROSITE" id="PS00687">
    <property type="entry name" value="ALDEHYDE_DEHYDR_GLU"/>
    <property type="match status" value="1"/>
</dbReference>
<dbReference type="Gene3D" id="3.40.605.10">
    <property type="entry name" value="Aldehyde Dehydrogenase, Chain A, domain 1"/>
    <property type="match status" value="1"/>
</dbReference>